<evidence type="ECO:0000313" key="1">
    <source>
        <dbReference type="EMBL" id="GAA0381796.1"/>
    </source>
</evidence>
<accession>A0ABN0Y3E9</accession>
<comment type="caution">
    <text evidence="1">The sequence shown here is derived from an EMBL/GenBank/DDBJ whole genome shotgun (WGS) entry which is preliminary data.</text>
</comment>
<sequence>MKNDTDARWRKVAPTVAAAKIGRLPIGSSKANSVTKRLTPNSLAFIASLTEIWHVATIATLPSPYRAIRARPQPAE</sequence>
<name>A0ABN0Y3E9_9CAUL</name>
<evidence type="ECO:0000313" key="2">
    <source>
        <dbReference type="Proteomes" id="UP001500791"/>
    </source>
</evidence>
<dbReference type="EMBL" id="BAAAEJ010000003">
    <property type="protein sequence ID" value="GAA0381796.1"/>
    <property type="molecule type" value="Genomic_DNA"/>
</dbReference>
<organism evidence="1 2">
    <name type="scientific">Brevundimonas terrae</name>
    <dbReference type="NCBI Taxonomy" id="363631"/>
    <lineage>
        <taxon>Bacteria</taxon>
        <taxon>Pseudomonadati</taxon>
        <taxon>Pseudomonadota</taxon>
        <taxon>Alphaproteobacteria</taxon>
        <taxon>Caulobacterales</taxon>
        <taxon>Caulobacteraceae</taxon>
        <taxon>Brevundimonas</taxon>
    </lineage>
</organism>
<protein>
    <submittedName>
        <fullName evidence="1">Uncharacterized protein</fullName>
    </submittedName>
</protein>
<proteinExistence type="predicted"/>
<reference evidence="1 2" key="1">
    <citation type="journal article" date="2019" name="Int. J. Syst. Evol. Microbiol.">
        <title>The Global Catalogue of Microorganisms (GCM) 10K type strain sequencing project: providing services to taxonomists for standard genome sequencing and annotation.</title>
        <authorList>
            <consortium name="The Broad Institute Genomics Platform"/>
            <consortium name="The Broad Institute Genome Sequencing Center for Infectious Disease"/>
            <person name="Wu L."/>
            <person name="Ma J."/>
        </authorList>
    </citation>
    <scope>NUCLEOTIDE SEQUENCE [LARGE SCALE GENOMIC DNA]</scope>
    <source>
        <strain evidence="1 2">JCM 13476</strain>
    </source>
</reference>
<dbReference type="Proteomes" id="UP001500791">
    <property type="component" value="Unassembled WGS sequence"/>
</dbReference>
<keyword evidence="2" id="KW-1185">Reference proteome</keyword>
<gene>
    <name evidence="1" type="ORF">GCM10009093_05960</name>
</gene>